<feature type="compositionally biased region" description="Basic and acidic residues" evidence="1">
    <location>
        <begin position="372"/>
        <end position="382"/>
    </location>
</feature>
<dbReference type="AlphaFoldDB" id="A0A081AHK8"/>
<dbReference type="InterPro" id="IPR013783">
    <property type="entry name" value="Ig-like_fold"/>
</dbReference>
<dbReference type="InterPro" id="IPR000535">
    <property type="entry name" value="MSP_dom"/>
</dbReference>
<gene>
    <name evidence="3" type="ORF">F444_06630</name>
</gene>
<dbReference type="SUPFAM" id="SSF49354">
    <property type="entry name" value="PapD-like"/>
    <property type="match status" value="1"/>
</dbReference>
<feature type="compositionally biased region" description="Basic residues" evidence="1">
    <location>
        <begin position="23"/>
        <end position="32"/>
    </location>
</feature>
<name>A0A081AHK8_PHYNI</name>
<feature type="region of interest" description="Disordered" evidence="1">
    <location>
        <begin position="367"/>
        <end position="491"/>
    </location>
</feature>
<evidence type="ECO:0000313" key="4">
    <source>
        <dbReference type="Proteomes" id="UP000028582"/>
    </source>
</evidence>
<reference evidence="3 4" key="1">
    <citation type="submission" date="2013-11" db="EMBL/GenBank/DDBJ databases">
        <title>The Genome Sequence of Phytophthora parasitica P1976.</title>
        <authorList>
            <consortium name="The Broad Institute Genomics Platform"/>
            <person name="Russ C."/>
            <person name="Tyler B."/>
            <person name="Panabieres F."/>
            <person name="Shan W."/>
            <person name="Tripathy S."/>
            <person name="Grunwald N."/>
            <person name="Machado M."/>
            <person name="Johnson C.S."/>
            <person name="Walker B."/>
            <person name="Young S."/>
            <person name="Zeng Q."/>
            <person name="Gargeya S."/>
            <person name="Fitzgerald M."/>
            <person name="Haas B."/>
            <person name="Abouelleil A."/>
            <person name="Allen A.W."/>
            <person name="Alvarado L."/>
            <person name="Arachchi H.M."/>
            <person name="Berlin A.M."/>
            <person name="Chapman S.B."/>
            <person name="Gainer-Dewar J."/>
            <person name="Goldberg J."/>
            <person name="Griggs A."/>
            <person name="Gujja S."/>
            <person name="Hansen M."/>
            <person name="Howarth C."/>
            <person name="Imamovic A."/>
            <person name="Ireland A."/>
            <person name="Larimer J."/>
            <person name="McCowan C."/>
            <person name="Murphy C."/>
            <person name="Pearson M."/>
            <person name="Poon T.W."/>
            <person name="Priest M."/>
            <person name="Roberts A."/>
            <person name="Saif S."/>
            <person name="Shea T."/>
            <person name="Sisk P."/>
            <person name="Sykes S."/>
            <person name="Wortman J."/>
            <person name="Nusbaum C."/>
            <person name="Birren B."/>
        </authorList>
    </citation>
    <scope>NUCLEOTIDE SEQUENCE [LARGE SCALE GENOMIC DNA]</scope>
    <source>
        <strain evidence="3 4">P1976</strain>
    </source>
</reference>
<feature type="compositionally biased region" description="Polar residues" evidence="1">
    <location>
        <begin position="1"/>
        <end position="10"/>
    </location>
</feature>
<dbReference type="InterPro" id="IPR054092">
    <property type="entry name" value="Cep192-like_D6"/>
</dbReference>
<proteinExistence type="predicted"/>
<comment type="caution">
    <text evidence="3">The sequence shown here is derived from an EMBL/GenBank/DDBJ whole genome shotgun (WGS) entry which is preliminary data.</text>
</comment>
<evidence type="ECO:0000259" key="2">
    <source>
        <dbReference type="PROSITE" id="PS50202"/>
    </source>
</evidence>
<dbReference type="Pfam" id="PF22066">
    <property type="entry name" value="Cep192_D8"/>
    <property type="match status" value="1"/>
</dbReference>
<dbReference type="Gene3D" id="2.60.40.10">
    <property type="entry name" value="Immunoglobulins"/>
    <property type="match status" value="2"/>
</dbReference>
<organism evidence="3 4">
    <name type="scientific">Phytophthora nicotianae P1976</name>
    <dbReference type="NCBI Taxonomy" id="1317066"/>
    <lineage>
        <taxon>Eukaryota</taxon>
        <taxon>Sar</taxon>
        <taxon>Stramenopiles</taxon>
        <taxon>Oomycota</taxon>
        <taxon>Peronosporomycetes</taxon>
        <taxon>Peronosporales</taxon>
        <taxon>Peronosporaceae</taxon>
        <taxon>Phytophthora</taxon>
    </lineage>
</organism>
<feature type="region of interest" description="Disordered" evidence="1">
    <location>
        <begin position="517"/>
        <end position="568"/>
    </location>
</feature>
<feature type="region of interest" description="Disordered" evidence="1">
    <location>
        <begin position="174"/>
        <end position="204"/>
    </location>
</feature>
<feature type="region of interest" description="Disordered" evidence="1">
    <location>
        <begin position="1"/>
        <end position="69"/>
    </location>
</feature>
<accession>A0A081AHK8</accession>
<sequence>METRPRSQMASYLERWEDQKTQSRLRRLKEQRRRSSDVGDELSFISAIERENAQQERYDAQSGDQNQQYEHHADDSFGLPVMDAFPLSEFAQQTQEQQKIPTDDEFMDAATFLKKNELGGDDSFSEDVGALAESHYSSGRPSDFFESKSRNLDHVELSSPRNVDDPLFEADGAEAEESGMRTTKQQLSPTDPTQGAALHDRFGRNSGLSGSGSAFSSGYDVHFDSAKLMYTPNSLKYLQEKDRLRNTGECRINNESNHSFADYAGEAETLTRRLPSLPDQEISEDPSPEYVAALRAGPSVIKESLREIDALIDNSIRLASAPPIKDPLGVELPDDVREFVRDYERPLESMLPLSRTTDSWGEDISVTQLDDDASRQSRDPERLSGGTEPRTSVRRSRSQETPELDTIREVPLPSNTDSVSRSQQSVDSRKRSPTRPSTQTQHHLESKSDTVQERRGDNAPNFFSGANHLPSKRFSGVDSKRSEGLKSRSTSATLDQSLAKVAATQNPFRDEMCRSKASSLGSDEELEDGINNSSVENDDYERHHYSRIPESGATARNELDSESDIDPNSVRFRYGESLQCSRNLLRQKPVRGQRRAITDFESRTPALPKYPEASERPIAMLDRNKLYVTMETTMTPRRCRRFLCSVGDIMTEQIVFTNGTNAVGRICVSLLPLSTGCHQFSVSPAVLEIGPKASSAFHVTFNARYAGAVAGIFQFRGVGIDSLFHPFEVVIEASVKRHLELKVHGNTQQRDGFDTPIKRVDELQASRSVDQVEVSPTFIHFDRVRSKSAEKMVTKAKVRLSNNTVQSLPFKVRAPENLRVRPATGMIQPASEVVVSVVPISQPFVQAEDLQQRGGRTSSLNPSPRAENWFGSLAIRVGKSYLREVSIVVDRRVIQILPPFDEIARSRHQLSSQTDSFYYTKRGKRRGLYFHARAVEFGSCRVGKSHEAPMYVCNGSNEPMTVFLQDLQEPYSCAYSTTTIEPRKFIPVTVTFTPKVVGKVATSLFAYSVTDKAVVTLVARGTQ</sequence>
<protein>
    <recommendedName>
        <fullName evidence="2">MSP domain-containing protein</fullName>
    </recommendedName>
</protein>
<feature type="compositionally biased region" description="Basic and acidic residues" evidence="1">
    <location>
        <begin position="397"/>
        <end position="408"/>
    </location>
</feature>
<dbReference type="Proteomes" id="UP000028582">
    <property type="component" value="Unassembled WGS sequence"/>
</dbReference>
<dbReference type="InterPro" id="IPR054088">
    <property type="entry name" value="Cep192-like_D8"/>
</dbReference>
<feature type="domain" description="MSP" evidence="2">
    <location>
        <begin position="771"/>
        <end position="887"/>
    </location>
</feature>
<dbReference type="EMBL" id="ANJA01001211">
    <property type="protein sequence ID" value="ETO78369.1"/>
    <property type="molecule type" value="Genomic_DNA"/>
</dbReference>
<dbReference type="OrthoDB" id="67059at2759"/>
<evidence type="ECO:0000313" key="3">
    <source>
        <dbReference type="EMBL" id="ETO78369.1"/>
    </source>
</evidence>
<dbReference type="PROSITE" id="PS50202">
    <property type="entry name" value="MSP"/>
    <property type="match status" value="1"/>
</dbReference>
<dbReference type="InterPro" id="IPR008962">
    <property type="entry name" value="PapD-like_sf"/>
</dbReference>
<dbReference type="Pfam" id="PF22076">
    <property type="entry name" value="Cep192_D6"/>
    <property type="match status" value="1"/>
</dbReference>
<feature type="compositionally biased region" description="Low complexity" evidence="1">
    <location>
        <begin position="417"/>
        <end position="426"/>
    </location>
</feature>
<evidence type="ECO:0000256" key="1">
    <source>
        <dbReference type="SAM" id="MobiDB-lite"/>
    </source>
</evidence>
<feature type="compositionally biased region" description="Polar residues" evidence="1">
    <location>
        <begin position="180"/>
        <end position="193"/>
    </location>
</feature>
<feature type="compositionally biased region" description="Basic and acidic residues" evidence="1">
    <location>
        <begin position="48"/>
        <end position="59"/>
    </location>
</feature>
<feature type="compositionally biased region" description="Basic and acidic residues" evidence="1">
    <location>
        <begin position="442"/>
        <end position="457"/>
    </location>
</feature>